<evidence type="ECO:0000256" key="2">
    <source>
        <dbReference type="ARBA" id="ARBA00009539"/>
    </source>
</evidence>
<dbReference type="PRINTS" id="PR00070">
    <property type="entry name" value="DHFR"/>
</dbReference>
<keyword evidence="4" id="KW-0554">One-carbon metabolism</keyword>
<comment type="caution">
    <text evidence="9">The sequence shown here is derived from an EMBL/GenBank/DDBJ whole genome shotgun (WGS) entry which is preliminary data.</text>
</comment>
<proteinExistence type="inferred from homology"/>
<evidence type="ECO:0000256" key="4">
    <source>
        <dbReference type="ARBA" id="ARBA00022563"/>
    </source>
</evidence>
<dbReference type="SUPFAM" id="SSF53597">
    <property type="entry name" value="Dihydrofolate reductase-like"/>
    <property type="match status" value="1"/>
</dbReference>
<keyword evidence="10" id="KW-1185">Reference proteome</keyword>
<evidence type="ECO:0000256" key="1">
    <source>
        <dbReference type="ARBA" id="ARBA00004903"/>
    </source>
</evidence>
<sequence length="166" mass="19162">MAIAFVWAESIGGVIGQQGRLPWHLPADLKHFKTLTWRQTIILGHRTWQSFPNQQPLPQREHWVLTHQPAHDFPNAVTVFNDATALRQAVLRQPEQDFYVIGGVALFKLFADLVTDLYCTKIDHVYLGDVVMPRLAWNQFDLLAQQVVPATKSSPQLTFEHWQRRN</sequence>
<dbReference type="PROSITE" id="PS51330">
    <property type="entry name" value="DHFR_2"/>
    <property type="match status" value="1"/>
</dbReference>
<keyword evidence="6 9" id="KW-0560">Oxidoreductase</keyword>
<dbReference type="EMBL" id="JBHTOH010000093">
    <property type="protein sequence ID" value="MFD1412100.1"/>
    <property type="molecule type" value="Genomic_DNA"/>
</dbReference>
<dbReference type="PROSITE" id="PS00075">
    <property type="entry name" value="DHFR_1"/>
    <property type="match status" value="1"/>
</dbReference>
<dbReference type="PANTHER" id="PTHR48069:SF3">
    <property type="entry name" value="DIHYDROFOLATE REDUCTASE"/>
    <property type="match status" value="1"/>
</dbReference>
<dbReference type="RefSeq" id="WP_125648584.1">
    <property type="nucleotide sequence ID" value="NZ_JBHTOH010000093.1"/>
</dbReference>
<dbReference type="InterPro" id="IPR001796">
    <property type="entry name" value="DHFR_dom"/>
</dbReference>
<accession>A0ABW4BR84</accession>
<keyword evidence="5" id="KW-0521">NADP</keyword>
<dbReference type="InterPro" id="IPR017925">
    <property type="entry name" value="DHFR_CS"/>
</dbReference>
<comment type="similarity">
    <text evidence="2 7">Belongs to the dihydrofolate reductase family.</text>
</comment>
<dbReference type="GO" id="GO:0004146">
    <property type="term" value="F:dihydrofolate reductase activity"/>
    <property type="evidence" value="ECO:0007669"/>
    <property type="project" value="UniProtKB-EC"/>
</dbReference>
<feature type="domain" description="DHFR" evidence="8">
    <location>
        <begin position="2"/>
        <end position="164"/>
    </location>
</feature>
<evidence type="ECO:0000256" key="5">
    <source>
        <dbReference type="ARBA" id="ARBA00022857"/>
    </source>
</evidence>
<dbReference type="InterPro" id="IPR012259">
    <property type="entry name" value="DHFR"/>
</dbReference>
<comment type="pathway">
    <text evidence="1">Cofactor biosynthesis; tetrahydrofolate biosynthesis; 5,6,7,8-tetrahydrofolate from 7,8-dihydrofolate: step 1/1.</text>
</comment>
<evidence type="ECO:0000256" key="7">
    <source>
        <dbReference type="RuleBase" id="RU004474"/>
    </source>
</evidence>
<organism evidence="9 10">
    <name type="scientific">Lapidilactobacillus gannanensis</name>
    <dbReference type="NCBI Taxonomy" id="2486002"/>
    <lineage>
        <taxon>Bacteria</taxon>
        <taxon>Bacillati</taxon>
        <taxon>Bacillota</taxon>
        <taxon>Bacilli</taxon>
        <taxon>Lactobacillales</taxon>
        <taxon>Lactobacillaceae</taxon>
        <taxon>Lapidilactobacillus</taxon>
    </lineage>
</organism>
<dbReference type="InterPro" id="IPR024072">
    <property type="entry name" value="DHFR-like_dom_sf"/>
</dbReference>
<evidence type="ECO:0000259" key="8">
    <source>
        <dbReference type="PROSITE" id="PS51330"/>
    </source>
</evidence>
<evidence type="ECO:0000256" key="6">
    <source>
        <dbReference type="ARBA" id="ARBA00023002"/>
    </source>
</evidence>
<evidence type="ECO:0000313" key="10">
    <source>
        <dbReference type="Proteomes" id="UP001597191"/>
    </source>
</evidence>
<dbReference type="Pfam" id="PF00186">
    <property type="entry name" value="DHFR_1"/>
    <property type="match status" value="1"/>
</dbReference>
<reference evidence="10" key="1">
    <citation type="journal article" date="2019" name="Int. J. Syst. Evol. Microbiol.">
        <title>The Global Catalogue of Microorganisms (GCM) 10K type strain sequencing project: providing services to taxonomists for standard genome sequencing and annotation.</title>
        <authorList>
            <consortium name="The Broad Institute Genomics Platform"/>
            <consortium name="The Broad Institute Genome Sequencing Center for Infectious Disease"/>
            <person name="Wu L."/>
            <person name="Ma J."/>
        </authorList>
    </citation>
    <scope>NUCLEOTIDE SEQUENCE [LARGE SCALE GENOMIC DNA]</scope>
    <source>
        <strain evidence="10">CCM 8937</strain>
    </source>
</reference>
<dbReference type="PANTHER" id="PTHR48069">
    <property type="entry name" value="DIHYDROFOLATE REDUCTASE"/>
    <property type="match status" value="1"/>
</dbReference>
<gene>
    <name evidence="9" type="ORF">ACFQ4R_10965</name>
</gene>
<dbReference type="CDD" id="cd00209">
    <property type="entry name" value="DHFR"/>
    <property type="match status" value="1"/>
</dbReference>
<evidence type="ECO:0000313" key="9">
    <source>
        <dbReference type="EMBL" id="MFD1412100.1"/>
    </source>
</evidence>
<evidence type="ECO:0000256" key="3">
    <source>
        <dbReference type="ARBA" id="ARBA00012856"/>
    </source>
</evidence>
<dbReference type="EC" id="1.5.1.3" evidence="3"/>
<name>A0ABW4BR84_9LACO</name>
<dbReference type="Gene3D" id="3.40.430.10">
    <property type="entry name" value="Dihydrofolate Reductase, subunit A"/>
    <property type="match status" value="1"/>
</dbReference>
<protein>
    <recommendedName>
        <fullName evidence="3">dihydrofolate reductase</fullName>
        <ecNumber evidence="3">1.5.1.3</ecNumber>
    </recommendedName>
</protein>
<dbReference type="Proteomes" id="UP001597191">
    <property type="component" value="Unassembled WGS sequence"/>
</dbReference>